<dbReference type="AlphaFoldDB" id="A0A6P8X1Y7"/>
<gene>
    <name evidence="3" type="primary">LOC117570115</name>
</gene>
<evidence type="ECO:0000313" key="2">
    <source>
        <dbReference type="Proteomes" id="UP000515160"/>
    </source>
</evidence>
<dbReference type="Pfam" id="PF06477">
    <property type="entry name" value="DUF1091"/>
    <property type="match status" value="1"/>
</dbReference>
<organism evidence="2 3">
    <name type="scientific">Drosophila albomicans</name>
    <name type="common">Fruit fly</name>
    <dbReference type="NCBI Taxonomy" id="7291"/>
    <lineage>
        <taxon>Eukaryota</taxon>
        <taxon>Metazoa</taxon>
        <taxon>Ecdysozoa</taxon>
        <taxon>Arthropoda</taxon>
        <taxon>Hexapoda</taxon>
        <taxon>Insecta</taxon>
        <taxon>Pterygota</taxon>
        <taxon>Neoptera</taxon>
        <taxon>Endopterygota</taxon>
        <taxon>Diptera</taxon>
        <taxon>Brachycera</taxon>
        <taxon>Muscomorpha</taxon>
        <taxon>Ephydroidea</taxon>
        <taxon>Drosophilidae</taxon>
        <taxon>Drosophila</taxon>
    </lineage>
</organism>
<dbReference type="GeneID" id="117570115"/>
<name>A0A6P8X1Y7_DROAB</name>
<feature type="signal peptide" evidence="1">
    <location>
        <begin position="1"/>
        <end position="19"/>
    </location>
</feature>
<dbReference type="RefSeq" id="XP_034107469.1">
    <property type="nucleotide sequence ID" value="XM_034251578.2"/>
</dbReference>
<protein>
    <submittedName>
        <fullName evidence="3">Uncharacterized protein LOC117570115</fullName>
    </submittedName>
</protein>
<accession>A0A6P8X1Y7</accession>
<dbReference type="PANTHER" id="PTHR20898:SF0">
    <property type="entry name" value="DAEDALUS ON 3-RELATED"/>
    <property type="match status" value="1"/>
</dbReference>
<proteinExistence type="predicted"/>
<dbReference type="PANTHER" id="PTHR20898">
    <property type="entry name" value="DAEDALUS ON 3-RELATED-RELATED"/>
    <property type="match status" value="1"/>
</dbReference>
<sequence>MFHCGVIFLFSILLVKGDAAKAPFSVEIQNISCAVQDPTWMLQLDCIMHKKRMYPQISMHLKLAQPVNELNMLYHLQIIKKDDSKMTVARLKLDGCKLLASFYSNSVLGKFFKRIQSVSNLPKKCPLPANNLLWIRNYTALPEEYPPFVPAATFVMSLKMERRGTIIAEIINIFSIIY</sequence>
<reference evidence="3" key="1">
    <citation type="submission" date="2025-08" db="UniProtKB">
        <authorList>
            <consortium name="RefSeq"/>
        </authorList>
    </citation>
    <scope>IDENTIFICATION</scope>
    <source>
        <strain evidence="3">15112-1751.03</strain>
        <tissue evidence="3">Whole Adult</tissue>
    </source>
</reference>
<evidence type="ECO:0000256" key="1">
    <source>
        <dbReference type="SAM" id="SignalP"/>
    </source>
</evidence>
<evidence type="ECO:0000313" key="3">
    <source>
        <dbReference type="RefSeq" id="XP_034107469.1"/>
    </source>
</evidence>
<dbReference type="InterPro" id="IPR010512">
    <property type="entry name" value="DUF1091"/>
</dbReference>
<keyword evidence="1" id="KW-0732">Signal</keyword>
<dbReference type="OrthoDB" id="8060832at2759"/>
<keyword evidence="2" id="KW-1185">Reference proteome</keyword>
<feature type="chain" id="PRO_5027813995" evidence="1">
    <location>
        <begin position="20"/>
        <end position="178"/>
    </location>
</feature>
<dbReference type="Proteomes" id="UP000515160">
    <property type="component" value="Chromosome 3"/>
</dbReference>